<dbReference type="RefSeq" id="WP_326507213.1">
    <property type="nucleotide sequence ID" value="NZ_JAWIIV010000011.1"/>
</dbReference>
<evidence type="ECO:0000313" key="1">
    <source>
        <dbReference type="EMBL" id="MEC4720495.1"/>
    </source>
</evidence>
<name>A0ABU6JAC8_9BURK</name>
<reference evidence="1 2" key="1">
    <citation type="submission" date="2023-10" db="EMBL/GenBank/DDBJ databases">
        <title>Noviherbaspirillum sp. CPCC 100848 genome assembly.</title>
        <authorList>
            <person name="Li X.Y."/>
            <person name="Fang X.M."/>
        </authorList>
    </citation>
    <scope>NUCLEOTIDE SEQUENCE [LARGE SCALE GENOMIC DNA]</scope>
    <source>
        <strain evidence="1 2">CPCC 100848</strain>
    </source>
</reference>
<accession>A0ABU6JAC8</accession>
<proteinExistence type="predicted"/>
<comment type="caution">
    <text evidence="1">The sequence shown here is derived from an EMBL/GenBank/DDBJ whole genome shotgun (WGS) entry which is preliminary data.</text>
</comment>
<dbReference type="Proteomes" id="UP001352263">
    <property type="component" value="Unassembled WGS sequence"/>
</dbReference>
<keyword evidence="2" id="KW-1185">Reference proteome</keyword>
<organism evidence="1 2">
    <name type="scientific">Noviherbaspirillum album</name>
    <dbReference type="NCBI Taxonomy" id="3080276"/>
    <lineage>
        <taxon>Bacteria</taxon>
        <taxon>Pseudomonadati</taxon>
        <taxon>Pseudomonadota</taxon>
        <taxon>Betaproteobacteria</taxon>
        <taxon>Burkholderiales</taxon>
        <taxon>Oxalobacteraceae</taxon>
        <taxon>Noviherbaspirillum</taxon>
    </lineage>
</organism>
<dbReference type="EMBL" id="JAWIIV010000011">
    <property type="protein sequence ID" value="MEC4720495.1"/>
    <property type="molecule type" value="Genomic_DNA"/>
</dbReference>
<protein>
    <submittedName>
        <fullName evidence="1">Uncharacterized protein</fullName>
    </submittedName>
</protein>
<evidence type="ECO:0000313" key="2">
    <source>
        <dbReference type="Proteomes" id="UP001352263"/>
    </source>
</evidence>
<gene>
    <name evidence="1" type="ORF">RY831_15135</name>
</gene>
<sequence>MDRVEQGKWAPVANERIRAQVELLTPVEREYFEERAGILEYGSTIERTAAEALALQQTNVTFKK</sequence>